<dbReference type="EMBL" id="JPEN01000042">
    <property type="protein sequence ID" value="KGM37618.1"/>
    <property type="molecule type" value="Genomic_DNA"/>
</dbReference>
<dbReference type="PATRIC" id="fig|176090.4.peg.554"/>
<keyword evidence="2" id="KW-1185">Reference proteome</keyword>
<evidence type="ECO:0000313" key="2">
    <source>
        <dbReference type="Proteomes" id="UP000030019"/>
    </source>
</evidence>
<dbReference type="STRING" id="176090.SSIN_0559"/>
<reference evidence="1 2" key="1">
    <citation type="submission" date="2014-06" db="EMBL/GenBank/DDBJ databases">
        <authorList>
            <person name="Teng J.L."/>
            <person name="Huang Y."/>
            <person name="Tse H."/>
            <person name="Lau S.K."/>
            <person name="Woo P.C."/>
        </authorList>
    </citation>
    <scope>NUCLEOTIDE SEQUENCE [LARGE SCALE GENOMIC DNA]</scope>
    <source>
        <strain evidence="1 2">HKU4</strain>
    </source>
</reference>
<protein>
    <submittedName>
        <fullName evidence="1">Uncharacterized protein</fullName>
    </submittedName>
</protein>
<gene>
    <name evidence="1" type="ORF">SSIN_0559</name>
</gene>
<name>A0A0A0DI96_9STRE</name>
<evidence type="ECO:0000313" key="1">
    <source>
        <dbReference type="EMBL" id="KGM37618.1"/>
    </source>
</evidence>
<organism evidence="1 2">
    <name type="scientific">Streptococcus sinensis</name>
    <dbReference type="NCBI Taxonomy" id="176090"/>
    <lineage>
        <taxon>Bacteria</taxon>
        <taxon>Bacillati</taxon>
        <taxon>Bacillota</taxon>
        <taxon>Bacilli</taxon>
        <taxon>Lactobacillales</taxon>
        <taxon>Streptococcaceae</taxon>
        <taxon>Streptococcus</taxon>
    </lineage>
</organism>
<comment type="caution">
    <text evidence="1">The sequence shown here is derived from an EMBL/GenBank/DDBJ whole genome shotgun (WGS) entry which is preliminary data.</text>
</comment>
<sequence>MISESFLDDLDKVNLQKWKLEDDLNDVYHERIRINQLEDEEDGD</sequence>
<accession>A0A0A0DI96</accession>
<dbReference type="AlphaFoldDB" id="A0A0A0DI96"/>
<dbReference type="Proteomes" id="UP000030019">
    <property type="component" value="Unassembled WGS sequence"/>
</dbReference>
<proteinExistence type="predicted"/>